<dbReference type="InterPro" id="IPR035979">
    <property type="entry name" value="RBD_domain_sf"/>
</dbReference>
<proteinExistence type="predicted"/>
<evidence type="ECO:0000256" key="6">
    <source>
        <dbReference type="PROSITE-ProRule" id="PRU00176"/>
    </source>
</evidence>
<evidence type="ECO:0000256" key="2">
    <source>
        <dbReference type="ARBA" id="ARBA00022664"/>
    </source>
</evidence>
<keyword evidence="10" id="KW-1185">Reference proteome</keyword>
<dbReference type="GO" id="GO:0003723">
    <property type="term" value="F:RNA binding"/>
    <property type="evidence" value="ECO:0007669"/>
    <property type="project" value="UniProtKB-UniRule"/>
</dbReference>
<evidence type="ECO:0000256" key="5">
    <source>
        <dbReference type="ARBA" id="ARBA00023242"/>
    </source>
</evidence>
<dbReference type="InterPro" id="IPR012677">
    <property type="entry name" value="Nucleotide-bd_a/b_plait_sf"/>
</dbReference>
<dbReference type="SMART" id="SM00360">
    <property type="entry name" value="RRM"/>
    <property type="match status" value="3"/>
</dbReference>
<evidence type="ECO:0000313" key="9">
    <source>
        <dbReference type="EMBL" id="THD21980.1"/>
    </source>
</evidence>
<dbReference type="PROSITE" id="PS50102">
    <property type="entry name" value="RRM"/>
    <property type="match status" value="3"/>
</dbReference>
<feature type="region of interest" description="Disordered" evidence="7">
    <location>
        <begin position="318"/>
        <end position="343"/>
    </location>
</feature>
<dbReference type="GO" id="GO:0071011">
    <property type="term" value="C:precatalytic spliceosome"/>
    <property type="evidence" value="ECO:0007669"/>
    <property type="project" value="TreeGrafter"/>
</dbReference>
<dbReference type="EMBL" id="JXXN02003082">
    <property type="protein sequence ID" value="THD21980.1"/>
    <property type="molecule type" value="Genomic_DNA"/>
</dbReference>
<comment type="subcellular location">
    <subcellularLocation>
        <location evidence="1">Nucleus</location>
    </subcellularLocation>
</comment>
<feature type="domain" description="RRM" evidence="8">
    <location>
        <begin position="93"/>
        <end position="171"/>
    </location>
</feature>
<dbReference type="InterPro" id="IPR051974">
    <property type="entry name" value="PUF60_regulator"/>
</dbReference>
<evidence type="ECO:0000256" key="4">
    <source>
        <dbReference type="ARBA" id="ARBA00023187"/>
    </source>
</evidence>
<name>A0A4E0RYX4_FASHE</name>
<evidence type="ECO:0000259" key="8">
    <source>
        <dbReference type="PROSITE" id="PS50102"/>
    </source>
</evidence>
<keyword evidence="3 6" id="KW-0694">RNA-binding</keyword>
<dbReference type="CDD" id="cd12370">
    <property type="entry name" value="RRM1_PUF60"/>
    <property type="match status" value="1"/>
</dbReference>
<gene>
    <name evidence="9" type="ORF">D915_007180</name>
</gene>
<dbReference type="GO" id="GO:0071013">
    <property type="term" value="C:catalytic step 2 spliceosome"/>
    <property type="evidence" value="ECO:0007669"/>
    <property type="project" value="TreeGrafter"/>
</dbReference>
<evidence type="ECO:0000256" key="1">
    <source>
        <dbReference type="ARBA" id="ARBA00004123"/>
    </source>
</evidence>
<reference evidence="9" key="1">
    <citation type="submission" date="2019-03" db="EMBL/GenBank/DDBJ databases">
        <title>Improved annotation for the trematode Fasciola hepatica.</title>
        <authorList>
            <person name="Choi Y.-J."/>
            <person name="Martin J."/>
            <person name="Mitreva M."/>
        </authorList>
    </citation>
    <scope>NUCLEOTIDE SEQUENCE [LARGE SCALE GENOMIC DNA]</scope>
</reference>
<protein>
    <submittedName>
        <fullName evidence="9">Poly U-binding-splicing factor half pint</fullName>
    </submittedName>
</protein>
<accession>A0A4E0RYX4</accession>
<feature type="domain" description="RRM" evidence="8">
    <location>
        <begin position="190"/>
        <end position="269"/>
    </location>
</feature>
<dbReference type="SMART" id="SM00361">
    <property type="entry name" value="RRM_1"/>
    <property type="match status" value="3"/>
</dbReference>
<dbReference type="InterPro" id="IPR034211">
    <property type="entry name" value="PUF60_RRM2"/>
</dbReference>
<dbReference type="PANTHER" id="PTHR47330:SF1">
    <property type="entry name" value="POLY(U)-BINDING-SPLICING FACTOR PUF60"/>
    <property type="match status" value="1"/>
</dbReference>
<keyword evidence="4" id="KW-0508">mRNA splicing</keyword>
<feature type="region of interest" description="Disordered" evidence="7">
    <location>
        <begin position="370"/>
        <end position="410"/>
    </location>
</feature>
<evidence type="ECO:0000313" key="10">
    <source>
        <dbReference type="Proteomes" id="UP000230066"/>
    </source>
</evidence>
<dbReference type="AlphaFoldDB" id="A0A4E0RYX4"/>
<dbReference type="Gene3D" id="3.30.70.330">
    <property type="match status" value="3"/>
</dbReference>
<organism evidence="9 10">
    <name type="scientific">Fasciola hepatica</name>
    <name type="common">Liver fluke</name>
    <dbReference type="NCBI Taxonomy" id="6192"/>
    <lineage>
        <taxon>Eukaryota</taxon>
        <taxon>Metazoa</taxon>
        <taxon>Spiralia</taxon>
        <taxon>Lophotrochozoa</taxon>
        <taxon>Platyhelminthes</taxon>
        <taxon>Trematoda</taxon>
        <taxon>Digenea</taxon>
        <taxon>Plagiorchiida</taxon>
        <taxon>Echinostomata</taxon>
        <taxon>Echinostomatoidea</taxon>
        <taxon>Fasciolidae</taxon>
        <taxon>Fasciola</taxon>
    </lineage>
</organism>
<dbReference type="FunFam" id="3.30.70.330:FF:000382">
    <property type="entry name" value="G-patch domain-containing protein"/>
    <property type="match status" value="1"/>
</dbReference>
<dbReference type="GO" id="GO:0000381">
    <property type="term" value="P:regulation of alternative mRNA splicing, via spliceosome"/>
    <property type="evidence" value="ECO:0007669"/>
    <property type="project" value="TreeGrafter"/>
</dbReference>
<dbReference type="GO" id="GO:0000380">
    <property type="term" value="P:alternative mRNA splicing, via spliceosome"/>
    <property type="evidence" value="ECO:0007669"/>
    <property type="project" value="TreeGrafter"/>
</dbReference>
<comment type="caution">
    <text evidence="9">The sequence shown here is derived from an EMBL/GenBank/DDBJ whole genome shotgun (WGS) entry which is preliminary data.</text>
</comment>
<dbReference type="InterPro" id="IPR003954">
    <property type="entry name" value="RRM_euk-type"/>
</dbReference>
<dbReference type="InterPro" id="IPR000504">
    <property type="entry name" value="RRM_dom"/>
</dbReference>
<keyword evidence="2" id="KW-0507">mRNA processing</keyword>
<dbReference type="PANTHER" id="PTHR47330">
    <property type="entry name" value="POLY(U)-BINDING-SPLICING FACTOR PUF60-B-RELATED"/>
    <property type="match status" value="1"/>
</dbReference>
<dbReference type="GO" id="GO:0006376">
    <property type="term" value="P:mRNA splice site recognition"/>
    <property type="evidence" value="ECO:0007669"/>
    <property type="project" value="TreeGrafter"/>
</dbReference>
<dbReference type="SUPFAM" id="SSF54928">
    <property type="entry name" value="RNA-binding domain, RBD"/>
    <property type="match status" value="2"/>
</dbReference>
<dbReference type="Proteomes" id="UP000230066">
    <property type="component" value="Unassembled WGS sequence"/>
</dbReference>
<dbReference type="CDD" id="cd12371">
    <property type="entry name" value="RRM2_PUF60"/>
    <property type="match status" value="1"/>
</dbReference>
<dbReference type="Pfam" id="PF00076">
    <property type="entry name" value="RRM_1"/>
    <property type="match status" value="2"/>
</dbReference>
<feature type="domain" description="RRM" evidence="8">
    <location>
        <begin position="432"/>
        <end position="511"/>
    </location>
</feature>
<dbReference type="InterPro" id="IPR034209">
    <property type="entry name" value="PUF60_RRM1"/>
</dbReference>
<evidence type="ECO:0000256" key="3">
    <source>
        <dbReference type="ARBA" id="ARBA00022884"/>
    </source>
</evidence>
<keyword evidence="5" id="KW-0539">Nucleus</keyword>
<feature type="compositionally biased region" description="Low complexity" evidence="7">
    <location>
        <begin position="319"/>
        <end position="336"/>
    </location>
</feature>
<sequence>MSTIGSLGSSDFRRILTNHPVSSPTDLIFFGRNPRPTPFSLIQLTEEQRFAIQLAKKYALEQSIQNALRKQAVQYQQQDLNNIKRNHALILLSRIYVGSISFEIGDEDLKRTFSPFGPIKAVTLSWDATLQKHKGFAFIEYEVPEAASLALEQMNGYTLAGRNLKVGRPSNAPQAGPLETELRSDAKTRSRVYIASIHPELSESDIKTVFEAFGKVEGCTLYPDPKYPGRHRGFGYIEFESEESAISAVSSMNCFDLAGQQLRVARAITPMDVTLPLEANITTKINLAATSTTPSSAVALAAANISAKVMSMDAQEAVTSETSRHSTTTRFSMSTTDNPGLPPPGVFIPSAIGGLKPDPVTDQDALANSCETDEVSKSTASMWDDDEDSAVPIQPNNTTDITEEQPSDPDERIAVDSNTAQSGFLFTSPLSRVLLLENMLDAGDVDEEVEEEVREECARFGEVLRVIIHINGSDVRIFVQFDRSDVTQIACDALNQRFFSGRVVRARLYDEEQFQLHELDN</sequence>
<evidence type="ECO:0000256" key="7">
    <source>
        <dbReference type="SAM" id="MobiDB-lite"/>
    </source>
</evidence>